<reference evidence="2" key="1">
    <citation type="submission" date="2019-09" db="EMBL/GenBank/DDBJ databases">
        <authorList>
            <person name="Zhang L."/>
        </authorList>
    </citation>
    <scope>NUCLEOTIDE SEQUENCE</scope>
</reference>
<organism evidence="2">
    <name type="scientific">Nymphaea colorata</name>
    <name type="common">pocket water lily</name>
    <dbReference type="NCBI Taxonomy" id="210225"/>
    <lineage>
        <taxon>Eukaryota</taxon>
        <taxon>Viridiplantae</taxon>
        <taxon>Streptophyta</taxon>
        <taxon>Embryophyta</taxon>
        <taxon>Tracheophyta</taxon>
        <taxon>Spermatophyta</taxon>
        <taxon>Magnoliopsida</taxon>
        <taxon>Nymphaeales</taxon>
        <taxon>Nymphaeaceae</taxon>
        <taxon>Nymphaea</taxon>
    </lineage>
</organism>
<dbReference type="OMA" id="VWQIFQK"/>
<evidence type="ECO:0000256" key="1">
    <source>
        <dbReference type="SAM" id="MobiDB-lite"/>
    </source>
</evidence>
<gene>
    <name evidence="2" type="ORF">NYM_LOCUS21107</name>
</gene>
<dbReference type="PROSITE" id="PS51257">
    <property type="entry name" value="PROKAR_LIPOPROTEIN"/>
    <property type="match status" value="1"/>
</dbReference>
<dbReference type="OrthoDB" id="843671at2759"/>
<sequence>MGSCCSRDAAVLSAASSSSSCRGTEKLVLPDGDLQEFAWPVKASHVLRREPACFICNSDAKEYDGSVSAIGAEEELQPGQLYFVLPLSSLRRPLSPADMAALAARASWALSRKGYDVFVADEEEEQGGLSATKGRAGGCGRRSGARLDTTQEGWD</sequence>
<accession>A0A5K1EAK0</accession>
<dbReference type="Gramene" id="NC6G0040870.1">
    <property type="protein sequence ID" value="NC6G0040870.1:cds"/>
    <property type="gene ID" value="NC6G0040870"/>
</dbReference>
<name>A0A5K1EAK0_9MAGN</name>
<dbReference type="PANTHER" id="PTHR33052">
    <property type="entry name" value="DUF4228 DOMAIN PROTEIN-RELATED"/>
    <property type="match status" value="1"/>
</dbReference>
<dbReference type="InterPro" id="IPR025322">
    <property type="entry name" value="PADRE_dom"/>
</dbReference>
<dbReference type="EMBL" id="LR721784">
    <property type="protein sequence ID" value="VVW47447.1"/>
    <property type="molecule type" value="Genomic_DNA"/>
</dbReference>
<proteinExistence type="predicted"/>
<dbReference type="Pfam" id="PF14009">
    <property type="entry name" value="PADRE"/>
    <property type="match status" value="1"/>
</dbReference>
<feature type="region of interest" description="Disordered" evidence="1">
    <location>
        <begin position="123"/>
        <end position="155"/>
    </location>
</feature>
<dbReference type="AlphaFoldDB" id="A0A5K1EAK0"/>
<evidence type="ECO:0000313" key="2">
    <source>
        <dbReference type="EMBL" id="VVW47447.1"/>
    </source>
</evidence>
<protein>
    <submittedName>
        <fullName evidence="2">Uncharacterized protein</fullName>
    </submittedName>
</protein>